<organism evidence="3 4">
    <name type="scientific">Rotaria sordida</name>
    <dbReference type="NCBI Taxonomy" id="392033"/>
    <lineage>
        <taxon>Eukaryota</taxon>
        <taxon>Metazoa</taxon>
        <taxon>Spiralia</taxon>
        <taxon>Gnathifera</taxon>
        <taxon>Rotifera</taxon>
        <taxon>Eurotatoria</taxon>
        <taxon>Bdelloidea</taxon>
        <taxon>Philodinida</taxon>
        <taxon>Philodinidae</taxon>
        <taxon>Rotaria</taxon>
    </lineage>
</organism>
<dbReference type="Proteomes" id="UP000663823">
    <property type="component" value="Unassembled WGS sequence"/>
</dbReference>
<reference evidence="3" key="1">
    <citation type="submission" date="2021-02" db="EMBL/GenBank/DDBJ databases">
        <authorList>
            <person name="Nowell W R."/>
        </authorList>
    </citation>
    <scope>NUCLEOTIDE SEQUENCE</scope>
</reference>
<evidence type="ECO:0000313" key="3">
    <source>
        <dbReference type="EMBL" id="CAF3810561.1"/>
    </source>
</evidence>
<sequence>MSNLEKLVLARIVWTKKTLIDGNNLKLNIINYMPLLNKFTFNIHSSTHFYTKFNLPSNEYIQETFKDFKNKQIISSVDYFKEKEYSQCHIYSYPYQSIYYNNITNNFPGGIFEYVREISLFDERSFEHEFFFQISQSFPFLEKLTLINQKPQYNKQLRKSKSKFINHSISLSFET</sequence>
<dbReference type="EMBL" id="CAJOAX010000224">
    <property type="protein sequence ID" value="CAF3543457.1"/>
    <property type="molecule type" value="Genomic_DNA"/>
</dbReference>
<comment type="caution">
    <text evidence="3">The sequence shown here is derived from an EMBL/GenBank/DDBJ whole genome shotgun (WGS) entry which is preliminary data.</text>
</comment>
<dbReference type="Proteomes" id="UP000663882">
    <property type="component" value="Unassembled WGS sequence"/>
</dbReference>
<dbReference type="OrthoDB" id="10010589at2759"/>
<protein>
    <submittedName>
        <fullName evidence="3">Uncharacterized protein</fullName>
    </submittedName>
</protein>
<evidence type="ECO:0000313" key="2">
    <source>
        <dbReference type="EMBL" id="CAF3543457.1"/>
    </source>
</evidence>
<proteinExistence type="predicted"/>
<evidence type="ECO:0000313" key="1">
    <source>
        <dbReference type="EMBL" id="CAF0749582.1"/>
    </source>
</evidence>
<evidence type="ECO:0000313" key="4">
    <source>
        <dbReference type="Proteomes" id="UP000663874"/>
    </source>
</evidence>
<dbReference type="EMBL" id="CAJOBE010002260">
    <property type="protein sequence ID" value="CAF3810561.1"/>
    <property type="molecule type" value="Genomic_DNA"/>
</dbReference>
<accession>A0A819CDA5</accession>
<dbReference type="AlphaFoldDB" id="A0A819CDA5"/>
<dbReference type="EMBL" id="CAJNOO010000023">
    <property type="protein sequence ID" value="CAF0749582.1"/>
    <property type="molecule type" value="Genomic_DNA"/>
</dbReference>
<name>A0A819CDA5_9BILA</name>
<gene>
    <name evidence="3" type="ORF">FNK824_LOCUS15541</name>
    <name evidence="2" type="ORF">OTI717_LOCUS3924</name>
    <name evidence="1" type="ORF">RFH988_LOCUS1219</name>
</gene>
<dbReference type="Proteomes" id="UP000663874">
    <property type="component" value="Unassembled WGS sequence"/>
</dbReference>